<dbReference type="STRING" id="1628148.BI198_13510"/>
<feature type="signal peptide" evidence="1">
    <location>
        <begin position="1"/>
        <end position="25"/>
    </location>
</feature>
<evidence type="ECO:0000256" key="1">
    <source>
        <dbReference type="SAM" id="SignalP"/>
    </source>
</evidence>
<dbReference type="OrthoDB" id="9812926at2"/>
<name>A0A1E7Q8L6_9GAMM</name>
<dbReference type="RefSeq" id="WP_070050024.1">
    <property type="nucleotide sequence ID" value="NZ_CBCSDO010000009.1"/>
</dbReference>
<accession>A0A1E7Q8L6</accession>
<comment type="caution">
    <text evidence="2">The sequence shown here is derived from an EMBL/GenBank/DDBJ whole genome shotgun (WGS) entry which is preliminary data.</text>
</comment>
<evidence type="ECO:0000313" key="2">
    <source>
        <dbReference type="EMBL" id="OEY70470.1"/>
    </source>
</evidence>
<dbReference type="PANTHER" id="PTHR40274">
    <property type="entry name" value="VIRGINIAMYCIN B LYASE"/>
    <property type="match status" value="1"/>
</dbReference>
<dbReference type="EMBL" id="MKEK01000001">
    <property type="protein sequence ID" value="OEY70470.1"/>
    <property type="molecule type" value="Genomic_DNA"/>
</dbReference>
<evidence type="ECO:0000313" key="3">
    <source>
        <dbReference type="Proteomes" id="UP000242258"/>
    </source>
</evidence>
<dbReference type="Gene3D" id="1.10.760.10">
    <property type="entry name" value="Cytochrome c-like domain"/>
    <property type="match status" value="1"/>
</dbReference>
<dbReference type="InterPro" id="IPR015943">
    <property type="entry name" value="WD40/YVTN_repeat-like_dom_sf"/>
</dbReference>
<dbReference type="SUPFAM" id="SSF63829">
    <property type="entry name" value="Calcium-dependent phosphotriesterase"/>
    <property type="match status" value="1"/>
</dbReference>
<protein>
    <submittedName>
        <fullName evidence="2">Cytochrome C</fullName>
    </submittedName>
</protein>
<dbReference type="Pfam" id="PF24684">
    <property type="entry name" value="Vgb_lyase"/>
    <property type="match status" value="1"/>
</dbReference>
<dbReference type="InterPro" id="IPR036909">
    <property type="entry name" value="Cyt_c-like_dom_sf"/>
</dbReference>
<dbReference type="Gene3D" id="2.130.10.10">
    <property type="entry name" value="YVTN repeat-like/Quinoprotein amine dehydrogenase"/>
    <property type="match status" value="2"/>
</dbReference>
<proteinExistence type="predicted"/>
<dbReference type="GO" id="GO:0009055">
    <property type="term" value="F:electron transfer activity"/>
    <property type="evidence" value="ECO:0007669"/>
    <property type="project" value="InterPro"/>
</dbReference>
<dbReference type="AlphaFoldDB" id="A0A1E7Q8L6"/>
<keyword evidence="3" id="KW-1185">Reference proteome</keyword>
<sequence>MKVLFFTAILLPLGFGLAATSAAHANSLPEGEAKPLVQQLCSSCHQSNRINQSSGYSRAGWQELISSMIDLSEHPSQALIISYLAEHFPAHNQLSPTLVAGNSVINFKEWLVPTLGQRARDPIQAADGSIWWAGQWANVIGRIDPKTGEMEEFALPAGAMPHTVTVDGTGNIWYTGNKNGTVGRFAPETGKITEYAMPDPAAKDPHSAIFDRHGRMWFTLQHSNQVGRLSPATGEIKLISMPTANSRPYGIKIDGNDNPWVACNGSNCLVKVDATTMAVQEYKLPDVKTKIRRLDFSSDGMVWYVNSSQGRLGQFNPVTGKSKEWPSPSGTQSHPYAIAVIDDIIWYNESGMRPDTLVRLDPKTEQFQSWPIPSGGIYAGIVRHMRPTAEGNLLIHQGSTNRIILVTISDEQ</sequence>
<organism evidence="2 3">
    <name type="scientific">Rheinheimera salexigens</name>
    <dbReference type="NCBI Taxonomy" id="1628148"/>
    <lineage>
        <taxon>Bacteria</taxon>
        <taxon>Pseudomonadati</taxon>
        <taxon>Pseudomonadota</taxon>
        <taxon>Gammaproteobacteria</taxon>
        <taxon>Chromatiales</taxon>
        <taxon>Chromatiaceae</taxon>
        <taxon>Rheinheimera</taxon>
    </lineage>
</organism>
<reference evidence="3" key="1">
    <citation type="submission" date="2016-09" db="EMBL/GenBank/DDBJ databases">
        <authorList>
            <person name="Wan X."/>
            <person name="Hou S."/>
        </authorList>
    </citation>
    <scope>NUCLEOTIDE SEQUENCE [LARGE SCALE GENOMIC DNA]</scope>
    <source>
        <strain evidence="3">KH87</strain>
    </source>
</reference>
<dbReference type="InterPro" id="IPR051344">
    <property type="entry name" value="Vgb"/>
</dbReference>
<gene>
    <name evidence="2" type="ORF">BI198_13510</name>
</gene>
<keyword evidence="1" id="KW-0732">Signal</keyword>
<dbReference type="GO" id="GO:0020037">
    <property type="term" value="F:heme binding"/>
    <property type="evidence" value="ECO:0007669"/>
    <property type="project" value="InterPro"/>
</dbReference>
<dbReference type="PANTHER" id="PTHR40274:SF3">
    <property type="entry name" value="VIRGINIAMYCIN B LYASE"/>
    <property type="match status" value="1"/>
</dbReference>
<dbReference type="Proteomes" id="UP000242258">
    <property type="component" value="Unassembled WGS sequence"/>
</dbReference>
<feature type="chain" id="PRO_5009200590" evidence="1">
    <location>
        <begin position="26"/>
        <end position="412"/>
    </location>
</feature>